<evidence type="ECO:0000313" key="2">
    <source>
        <dbReference type="Proteomes" id="UP001260188"/>
    </source>
</evidence>
<evidence type="ECO:0000313" key="1">
    <source>
        <dbReference type="EMBL" id="MDR6168570.1"/>
    </source>
</evidence>
<dbReference type="Proteomes" id="UP001260188">
    <property type="component" value="Unassembled WGS sequence"/>
</dbReference>
<accession>A0ABU1I4B9</accession>
<gene>
    <name evidence="1" type="ORF">QE367_002774</name>
</gene>
<protein>
    <recommendedName>
        <fullName evidence="3">Dihydroorotase</fullName>
    </recommendedName>
</protein>
<sequence>MRLVRYRAARAVDTEGAVRSGAIVAVDGVDRVVDLGPGHTDRPARR</sequence>
<dbReference type="EMBL" id="JAVIZA010000001">
    <property type="protein sequence ID" value="MDR6168570.1"/>
    <property type="molecule type" value="Genomic_DNA"/>
</dbReference>
<organism evidence="1 2">
    <name type="scientific">Microbacterium paludicola</name>
    <dbReference type="NCBI Taxonomy" id="300019"/>
    <lineage>
        <taxon>Bacteria</taxon>
        <taxon>Bacillati</taxon>
        <taxon>Actinomycetota</taxon>
        <taxon>Actinomycetes</taxon>
        <taxon>Micrococcales</taxon>
        <taxon>Microbacteriaceae</taxon>
        <taxon>Microbacterium</taxon>
    </lineage>
</organism>
<name>A0ABU1I4B9_9MICO</name>
<proteinExistence type="predicted"/>
<keyword evidence="2" id="KW-1185">Reference proteome</keyword>
<comment type="caution">
    <text evidence="1">The sequence shown here is derived from an EMBL/GenBank/DDBJ whole genome shotgun (WGS) entry which is preliminary data.</text>
</comment>
<reference evidence="1 2" key="1">
    <citation type="submission" date="2023-08" db="EMBL/GenBank/DDBJ databases">
        <title>Functional and genomic diversity of the sorghum phyllosphere microbiome.</title>
        <authorList>
            <person name="Shade A."/>
        </authorList>
    </citation>
    <scope>NUCLEOTIDE SEQUENCE [LARGE SCALE GENOMIC DNA]</scope>
    <source>
        <strain evidence="1 2">SORGH_AS_0919</strain>
    </source>
</reference>
<evidence type="ECO:0008006" key="3">
    <source>
        <dbReference type="Google" id="ProtNLM"/>
    </source>
</evidence>